<dbReference type="InterPro" id="IPR017441">
    <property type="entry name" value="Protein_kinase_ATP_BS"/>
</dbReference>
<name>A0A1W5DC72_9LECA</name>
<dbReference type="GO" id="GO:0005634">
    <property type="term" value="C:nucleus"/>
    <property type="evidence" value="ECO:0007669"/>
    <property type="project" value="TreeGrafter"/>
</dbReference>
<feature type="region of interest" description="Disordered" evidence="7">
    <location>
        <begin position="124"/>
        <end position="238"/>
    </location>
</feature>
<keyword evidence="3 6" id="KW-0547">Nucleotide-binding</keyword>
<dbReference type="PROSITE" id="PS00108">
    <property type="entry name" value="PROTEIN_KINASE_ST"/>
    <property type="match status" value="1"/>
</dbReference>
<keyword evidence="10" id="KW-1185">Reference proteome</keyword>
<dbReference type="Proteomes" id="UP000192927">
    <property type="component" value="Unassembled WGS sequence"/>
</dbReference>
<dbReference type="CDD" id="cd14131">
    <property type="entry name" value="PKc_Mps1"/>
    <property type="match status" value="1"/>
</dbReference>
<keyword evidence="1" id="KW-0723">Serine/threonine-protein kinase</keyword>
<dbReference type="InterPro" id="IPR011009">
    <property type="entry name" value="Kinase-like_dom_sf"/>
</dbReference>
<feature type="compositionally biased region" description="Polar residues" evidence="7">
    <location>
        <begin position="153"/>
        <end position="176"/>
    </location>
</feature>
<dbReference type="PANTHER" id="PTHR22974">
    <property type="entry name" value="MIXED LINEAGE PROTEIN KINASE"/>
    <property type="match status" value="1"/>
</dbReference>
<dbReference type="GO" id="GO:0004674">
    <property type="term" value="F:protein serine/threonine kinase activity"/>
    <property type="evidence" value="ECO:0007669"/>
    <property type="project" value="UniProtKB-KW"/>
</dbReference>
<evidence type="ECO:0000256" key="6">
    <source>
        <dbReference type="PROSITE-ProRule" id="PRU10141"/>
    </source>
</evidence>
<protein>
    <submittedName>
        <fullName evidence="9">Checkpoint protein</fullName>
    </submittedName>
</protein>
<feature type="binding site" evidence="6">
    <location>
        <position position="541"/>
    </location>
    <ligand>
        <name>ATP</name>
        <dbReference type="ChEBI" id="CHEBI:30616"/>
    </ligand>
</feature>
<evidence type="ECO:0000313" key="9">
    <source>
        <dbReference type="EMBL" id="SLM40727.1"/>
    </source>
</evidence>
<dbReference type="GO" id="GO:0005524">
    <property type="term" value="F:ATP binding"/>
    <property type="evidence" value="ECO:0007669"/>
    <property type="project" value="UniProtKB-UniRule"/>
</dbReference>
<accession>A0A1W5DC72</accession>
<reference evidence="10" key="1">
    <citation type="submission" date="2017-03" db="EMBL/GenBank/DDBJ databases">
        <authorList>
            <person name="Sharma R."/>
            <person name="Thines M."/>
        </authorList>
    </citation>
    <scope>NUCLEOTIDE SEQUENCE [LARGE SCALE GENOMIC DNA]</scope>
</reference>
<dbReference type="InterPro" id="IPR027084">
    <property type="entry name" value="Mps1_cat"/>
</dbReference>
<organism evidence="9 10">
    <name type="scientific">Lasallia pustulata</name>
    <dbReference type="NCBI Taxonomy" id="136370"/>
    <lineage>
        <taxon>Eukaryota</taxon>
        <taxon>Fungi</taxon>
        <taxon>Dikarya</taxon>
        <taxon>Ascomycota</taxon>
        <taxon>Pezizomycotina</taxon>
        <taxon>Lecanoromycetes</taxon>
        <taxon>OSLEUM clade</taxon>
        <taxon>Umbilicariomycetidae</taxon>
        <taxon>Umbilicariales</taxon>
        <taxon>Umbilicariaceae</taxon>
        <taxon>Lasallia</taxon>
    </lineage>
</organism>
<keyword evidence="5 6" id="KW-0067">ATP-binding</keyword>
<dbReference type="SUPFAM" id="SSF56112">
    <property type="entry name" value="Protein kinase-like (PK-like)"/>
    <property type="match status" value="1"/>
</dbReference>
<evidence type="ECO:0000256" key="1">
    <source>
        <dbReference type="ARBA" id="ARBA00022527"/>
    </source>
</evidence>
<dbReference type="FunFam" id="1.10.510.10:FF:000377">
    <property type="entry name" value="Checkpoint protein kinase"/>
    <property type="match status" value="1"/>
</dbReference>
<dbReference type="Pfam" id="PF00069">
    <property type="entry name" value="Pkinase"/>
    <property type="match status" value="1"/>
</dbReference>
<dbReference type="PROSITE" id="PS00107">
    <property type="entry name" value="PROTEIN_KINASE_ATP"/>
    <property type="match status" value="1"/>
</dbReference>
<keyword evidence="2" id="KW-0808">Transferase</keyword>
<dbReference type="PROSITE" id="PS50011">
    <property type="entry name" value="PROTEIN_KINASE_DOM"/>
    <property type="match status" value="1"/>
</dbReference>
<dbReference type="GO" id="GO:0034501">
    <property type="term" value="P:protein localization to kinetochore"/>
    <property type="evidence" value="ECO:0007669"/>
    <property type="project" value="TreeGrafter"/>
</dbReference>
<dbReference type="FunFam" id="3.30.200.20:FF:000131">
    <property type="entry name" value="Dual specificity protein kinase TTK"/>
    <property type="match status" value="1"/>
</dbReference>
<feature type="region of interest" description="Disordered" evidence="7">
    <location>
        <begin position="275"/>
        <end position="427"/>
    </location>
</feature>
<dbReference type="GO" id="GO:0000776">
    <property type="term" value="C:kinetochore"/>
    <property type="evidence" value="ECO:0007669"/>
    <property type="project" value="TreeGrafter"/>
</dbReference>
<dbReference type="InterPro" id="IPR000719">
    <property type="entry name" value="Prot_kinase_dom"/>
</dbReference>
<feature type="region of interest" description="Disordered" evidence="7">
    <location>
        <begin position="1"/>
        <end position="73"/>
    </location>
</feature>
<evidence type="ECO:0000256" key="5">
    <source>
        <dbReference type="ARBA" id="ARBA00022840"/>
    </source>
</evidence>
<evidence type="ECO:0000256" key="2">
    <source>
        <dbReference type="ARBA" id="ARBA00022679"/>
    </source>
</evidence>
<sequence length="856" mass="93141">MAERSPTKFASTYEAFPRRPPSRAFTRDQPSRPTLKRGSPLPRVSTFSGTSAPPLATRPYSIGDSSDDELPVPPMKFSAEAKAILGDEASLMDTSPPSRILNKGPGVALDDGQVATLKRSDPIAFRPALGKQSASPSPRIKRSPRIVRLSAGSVGSATLRRTVSTSNVGRSPLSTERSTDLVTPAPRPRSERVNGYSAGSGSTAVSADDPNSAKLSGRSVEAPSDAATTSKEESSVALETAATSLESFANGRVKTEDTGIHGSLRVKRVGKVTGRFLSGPARRGMIRRQSEEDRSPAVEPPDVVTGEDVEESKGGAPENIMDASPEEGWKLATQTTQAQARPSHHVRFASQSLHVDGNPVKDRENDPPRSALSQVASSQPRSMPASGELNKSSGQHVQAIFKVPPLPPLPSRYDQENEPPPTFKRNKANGLDLLDKIQKFTVLSDEKMLGATPVTESPVRKALAPRSKNTPLRPAPPPPKMSMLETATAAAGAASASQARKKRSHISVNGKLFTRLDKIGRGGSSMVYKVMAENYKMFALKRVNLEDADEVSIRGYKGEIELLRKLEDVERVVRLFDWEVNDERRTLSVLMEMGESDLDRILRLRMNSEDAVFDITFTRYYWKEMLECVEAVHHYDIVHSDLKPANFLLVQGKLKLIDFGIANAIQDDTVNVHREQTIGTPNYMSPEAITDSNAALGLPCSAGKIMKLGKPSDVWSLGCILYQMVYGKAPFAHIPSQLARLSAITSPHHTIDFPPLGVGGVEVPPGLIRTVKRCLNRDQTLRPTLEQLLSSGDPFLYPDALVRGTVPVGLDMLARITQFILGNVRERGMPSEAEVAGWPGHFYASIKGAVEERWRV</sequence>
<dbReference type="SMART" id="SM00220">
    <property type="entry name" value="S_TKc"/>
    <property type="match status" value="1"/>
</dbReference>
<dbReference type="GO" id="GO:0004712">
    <property type="term" value="F:protein serine/threonine/tyrosine kinase activity"/>
    <property type="evidence" value="ECO:0007669"/>
    <property type="project" value="TreeGrafter"/>
</dbReference>
<feature type="compositionally biased region" description="Polar residues" evidence="7">
    <location>
        <begin position="371"/>
        <end position="381"/>
    </location>
</feature>
<dbReference type="Gene3D" id="1.10.510.10">
    <property type="entry name" value="Transferase(Phosphotransferase) domain 1"/>
    <property type="match status" value="1"/>
</dbReference>
<proteinExistence type="predicted"/>
<dbReference type="Gene3D" id="3.30.200.20">
    <property type="entry name" value="Phosphorylase Kinase, domain 1"/>
    <property type="match status" value="1"/>
</dbReference>
<dbReference type="GO" id="GO:0033316">
    <property type="term" value="P:meiotic spindle assembly checkpoint signaling"/>
    <property type="evidence" value="ECO:0007669"/>
    <property type="project" value="TreeGrafter"/>
</dbReference>
<dbReference type="EMBL" id="FWEW01003741">
    <property type="protein sequence ID" value="SLM40727.1"/>
    <property type="molecule type" value="Genomic_DNA"/>
</dbReference>
<dbReference type="InterPro" id="IPR008271">
    <property type="entry name" value="Ser/Thr_kinase_AS"/>
</dbReference>
<feature type="domain" description="Protein kinase" evidence="8">
    <location>
        <begin position="513"/>
        <end position="796"/>
    </location>
</feature>
<evidence type="ECO:0000256" key="4">
    <source>
        <dbReference type="ARBA" id="ARBA00022777"/>
    </source>
</evidence>
<evidence type="ECO:0000259" key="8">
    <source>
        <dbReference type="PROSITE" id="PS50011"/>
    </source>
</evidence>
<dbReference type="GO" id="GO:0098813">
    <property type="term" value="P:nuclear chromosome segregation"/>
    <property type="evidence" value="ECO:0007669"/>
    <property type="project" value="UniProtKB-ARBA"/>
</dbReference>
<dbReference type="PANTHER" id="PTHR22974:SF21">
    <property type="entry name" value="DUAL SPECIFICITY PROTEIN KINASE TTK"/>
    <property type="match status" value="1"/>
</dbReference>
<evidence type="ECO:0000256" key="3">
    <source>
        <dbReference type="ARBA" id="ARBA00022741"/>
    </source>
</evidence>
<evidence type="ECO:0000313" key="10">
    <source>
        <dbReference type="Proteomes" id="UP000192927"/>
    </source>
</evidence>
<feature type="region of interest" description="Disordered" evidence="7">
    <location>
        <begin position="453"/>
        <end position="482"/>
    </location>
</feature>
<evidence type="ECO:0000256" key="7">
    <source>
        <dbReference type="SAM" id="MobiDB-lite"/>
    </source>
</evidence>
<dbReference type="AlphaFoldDB" id="A0A1W5DC72"/>
<dbReference type="GO" id="GO:0007094">
    <property type="term" value="P:mitotic spindle assembly checkpoint signaling"/>
    <property type="evidence" value="ECO:0007669"/>
    <property type="project" value="TreeGrafter"/>
</dbReference>
<keyword evidence="4" id="KW-0418">Kinase</keyword>